<dbReference type="GO" id="GO:0004175">
    <property type="term" value="F:endopeptidase activity"/>
    <property type="evidence" value="ECO:0007669"/>
    <property type="project" value="UniProtKB-ARBA"/>
</dbReference>
<keyword evidence="1" id="KW-1133">Transmembrane helix</keyword>
<evidence type="ECO:0000256" key="1">
    <source>
        <dbReference type="SAM" id="Phobius"/>
    </source>
</evidence>
<organism evidence="3 4">
    <name type="scientific">Psittacicella hinzii</name>
    <dbReference type="NCBI Taxonomy" id="2028575"/>
    <lineage>
        <taxon>Bacteria</taxon>
        <taxon>Pseudomonadati</taxon>
        <taxon>Pseudomonadota</taxon>
        <taxon>Gammaproteobacteria</taxon>
        <taxon>Pasteurellales</taxon>
        <taxon>Psittacicellaceae</taxon>
        <taxon>Psittacicella</taxon>
    </lineage>
</organism>
<reference evidence="3 4" key="1">
    <citation type="submission" date="2017-08" db="EMBL/GenBank/DDBJ databases">
        <title>Reclassification of Bisgaard taxon 37 and 44.</title>
        <authorList>
            <person name="Christensen H."/>
        </authorList>
    </citation>
    <scope>NUCLEOTIDE SEQUENCE [LARGE SCALE GENOMIC DNA]</scope>
    <source>
        <strain evidence="3 4">111</strain>
    </source>
</reference>
<name>A0A3A1YNA1_9GAMM</name>
<dbReference type="PANTHER" id="PTHR36435">
    <property type="entry name" value="SLR1288 PROTEIN"/>
    <property type="match status" value="1"/>
</dbReference>
<sequence length="244" mass="28008">MQSAKPSPFWRQTIDYHGSSRIKKILIQVSLFILIALIFLACEGVGLNLAMDTVPRPQALCFFLVVGILLMYYLLEVPAKSLDTIPDKQMNARDFRNAIFLGFSLIIVVNLLINLISPEVDPENQQKIIELWNYFDGSIWFIIYISILGPIIEELLLRKYFISYLCRGKIWGYALSAFLFAYLHVIDDIKNIYAYLGMSVIICFIYYRYRNIWVNIGLHILVNSFSVLALYLLQSGVLDGLSNA</sequence>
<dbReference type="AlphaFoldDB" id="A0A3A1YNA1"/>
<dbReference type="Pfam" id="PF02517">
    <property type="entry name" value="Rce1-like"/>
    <property type="match status" value="1"/>
</dbReference>
<dbReference type="RefSeq" id="WP_119530767.1">
    <property type="nucleotide sequence ID" value="NZ_JBHSSP010000039.1"/>
</dbReference>
<comment type="caution">
    <text evidence="3">The sequence shown here is derived from an EMBL/GenBank/DDBJ whole genome shotgun (WGS) entry which is preliminary data.</text>
</comment>
<dbReference type="EMBL" id="NRJG01000044">
    <property type="protein sequence ID" value="RIY39031.1"/>
    <property type="molecule type" value="Genomic_DNA"/>
</dbReference>
<feature type="transmembrane region" description="Helical" evidence="1">
    <location>
        <begin position="170"/>
        <end position="186"/>
    </location>
</feature>
<feature type="transmembrane region" description="Helical" evidence="1">
    <location>
        <begin position="95"/>
        <end position="117"/>
    </location>
</feature>
<feature type="transmembrane region" description="Helical" evidence="1">
    <location>
        <begin position="137"/>
        <end position="158"/>
    </location>
</feature>
<evidence type="ECO:0000313" key="4">
    <source>
        <dbReference type="Proteomes" id="UP000265916"/>
    </source>
</evidence>
<dbReference type="InterPro" id="IPR003675">
    <property type="entry name" value="Rce1/LyrA-like_dom"/>
</dbReference>
<feature type="transmembrane region" description="Helical" evidence="1">
    <location>
        <begin position="216"/>
        <end position="233"/>
    </location>
</feature>
<gene>
    <name evidence="3" type="ORF">CKF58_02905</name>
</gene>
<feature type="transmembrane region" description="Helical" evidence="1">
    <location>
        <begin position="192"/>
        <end position="209"/>
    </location>
</feature>
<keyword evidence="1" id="KW-0472">Membrane</keyword>
<feature type="transmembrane region" description="Helical" evidence="1">
    <location>
        <begin position="25"/>
        <end position="51"/>
    </location>
</feature>
<feature type="domain" description="CAAX prenyl protease 2/Lysostaphin resistance protein A-like" evidence="2">
    <location>
        <begin position="138"/>
        <end position="224"/>
    </location>
</feature>
<evidence type="ECO:0000259" key="2">
    <source>
        <dbReference type="Pfam" id="PF02517"/>
    </source>
</evidence>
<protein>
    <recommendedName>
        <fullName evidence="2">CAAX prenyl protease 2/Lysostaphin resistance protein A-like domain-containing protein</fullName>
    </recommendedName>
</protein>
<proteinExistence type="predicted"/>
<accession>A0A3A1YNA1</accession>
<dbReference type="PANTHER" id="PTHR36435:SF1">
    <property type="entry name" value="CAAX AMINO TERMINAL PROTEASE FAMILY PROTEIN"/>
    <property type="match status" value="1"/>
</dbReference>
<dbReference type="InterPro" id="IPR052710">
    <property type="entry name" value="CAAX_protease"/>
</dbReference>
<dbReference type="GO" id="GO:0080120">
    <property type="term" value="P:CAAX-box protein maturation"/>
    <property type="evidence" value="ECO:0007669"/>
    <property type="project" value="UniProtKB-ARBA"/>
</dbReference>
<evidence type="ECO:0000313" key="3">
    <source>
        <dbReference type="EMBL" id="RIY39031.1"/>
    </source>
</evidence>
<dbReference type="OrthoDB" id="9782250at2"/>
<dbReference type="Proteomes" id="UP000265916">
    <property type="component" value="Unassembled WGS sequence"/>
</dbReference>
<keyword evidence="4" id="KW-1185">Reference proteome</keyword>
<keyword evidence="1" id="KW-0812">Transmembrane</keyword>
<feature type="transmembrane region" description="Helical" evidence="1">
    <location>
        <begin position="57"/>
        <end position="75"/>
    </location>
</feature>